<dbReference type="InterPro" id="IPR011249">
    <property type="entry name" value="Metalloenz_LuxS/M16"/>
</dbReference>
<keyword evidence="3" id="KW-0479">Metal-binding</keyword>
<dbReference type="InterPro" id="IPR050626">
    <property type="entry name" value="Peptidase_M16"/>
</dbReference>
<dbReference type="GO" id="GO:0008233">
    <property type="term" value="F:peptidase activity"/>
    <property type="evidence" value="ECO:0007669"/>
    <property type="project" value="UniProtKB-KW"/>
</dbReference>
<accession>A0ABP0QFS7</accession>
<dbReference type="GO" id="GO:0006508">
    <property type="term" value="P:proteolysis"/>
    <property type="evidence" value="ECO:0007669"/>
    <property type="project" value="UniProtKB-KW"/>
</dbReference>
<keyword evidence="9" id="KW-1185">Reference proteome</keyword>
<evidence type="ECO:0000256" key="1">
    <source>
        <dbReference type="ARBA" id="ARBA00007261"/>
    </source>
</evidence>
<evidence type="ECO:0000313" key="8">
    <source>
        <dbReference type="EMBL" id="CAK9087091.1"/>
    </source>
</evidence>
<dbReference type="SUPFAM" id="SSF63411">
    <property type="entry name" value="LuxS/MPP-like metallohydrolase"/>
    <property type="match status" value="1"/>
</dbReference>
<dbReference type="PANTHER" id="PTHR43690:SF18">
    <property type="entry name" value="INSULIN-DEGRADING ENZYME-RELATED"/>
    <property type="match status" value="1"/>
</dbReference>
<feature type="non-terminal residue" evidence="8">
    <location>
        <position position="191"/>
    </location>
</feature>
<keyword evidence="4" id="KW-0378">Hydrolase</keyword>
<dbReference type="InterPro" id="IPR011765">
    <property type="entry name" value="Pept_M16_N"/>
</dbReference>
<evidence type="ECO:0000259" key="7">
    <source>
        <dbReference type="Pfam" id="PF00675"/>
    </source>
</evidence>
<keyword evidence="6" id="KW-0482">Metalloprotease</keyword>
<sequence>GRAKDARLELVEKSPLDDRNYQALTLRNGLRVLCCSDPNADRAAAALDVHVGYFSDPDEVPGLAHFCEHMLFLGTEDFPEENSFDAYLTANSGFSNAFTEAEDTCFFFSCGTDGFAGALQRFGAFFRAPLFTESATGREVNAINSEHQKNVPNDVYRLGQVLNSRANPQHPYHRFGTGNVKTLLEDTAAKG</sequence>
<dbReference type="Gene3D" id="3.30.830.10">
    <property type="entry name" value="Metalloenzyme, LuxS/M16 peptidase-like"/>
    <property type="match status" value="1"/>
</dbReference>
<reference evidence="8 9" key="1">
    <citation type="submission" date="2024-02" db="EMBL/GenBank/DDBJ databases">
        <authorList>
            <person name="Chen Y."/>
            <person name="Shah S."/>
            <person name="Dougan E. K."/>
            <person name="Thang M."/>
            <person name="Chan C."/>
        </authorList>
    </citation>
    <scope>NUCLEOTIDE SEQUENCE [LARGE SCALE GENOMIC DNA]</scope>
</reference>
<dbReference type="InterPro" id="IPR001431">
    <property type="entry name" value="Pept_M16_Zn_BS"/>
</dbReference>
<evidence type="ECO:0000256" key="5">
    <source>
        <dbReference type="ARBA" id="ARBA00022833"/>
    </source>
</evidence>
<keyword evidence="5" id="KW-0862">Zinc</keyword>
<gene>
    <name evidence="8" type="ORF">SCF082_LOCUS41174</name>
</gene>
<dbReference type="EMBL" id="CAXAMM010039536">
    <property type="protein sequence ID" value="CAK9087091.1"/>
    <property type="molecule type" value="Genomic_DNA"/>
</dbReference>
<evidence type="ECO:0000256" key="2">
    <source>
        <dbReference type="ARBA" id="ARBA00022670"/>
    </source>
</evidence>
<dbReference type="PROSITE" id="PS00143">
    <property type="entry name" value="INSULINASE"/>
    <property type="match status" value="1"/>
</dbReference>
<evidence type="ECO:0000313" key="9">
    <source>
        <dbReference type="Proteomes" id="UP001642464"/>
    </source>
</evidence>
<feature type="non-terminal residue" evidence="8">
    <location>
        <position position="1"/>
    </location>
</feature>
<name>A0ABP0QFS7_9DINO</name>
<protein>
    <submittedName>
        <fullName evidence="8">Insulin-degrading enzyme (Insulin protease) (Insulinase) (Insulysin)</fullName>
    </submittedName>
</protein>
<organism evidence="8 9">
    <name type="scientific">Durusdinium trenchii</name>
    <dbReference type="NCBI Taxonomy" id="1381693"/>
    <lineage>
        <taxon>Eukaryota</taxon>
        <taxon>Sar</taxon>
        <taxon>Alveolata</taxon>
        <taxon>Dinophyceae</taxon>
        <taxon>Suessiales</taxon>
        <taxon>Symbiodiniaceae</taxon>
        <taxon>Durusdinium</taxon>
    </lineage>
</organism>
<evidence type="ECO:0000256" key="3">
    <source>
        <dbReference type="ARBA" id="ARBA00022723"/>
    </source>
</evidence>
<evidence type="ECO:0000256" key="4">
    <source>
        <dbReference type="ARBA" id="ARBA00022801"/>
    </source>
</evidence>
<evidence type="ECO:0000256" key="6">
    <source>
        <dbReference type="ARBA" id="ARBA00023049"/>
    </source>
</evidence>
<dbReference type="PANTHER" id="PTHR43690">
    <property type="entry name" value="NARDILYSIN"/>
    <property type="match status" value="1"/>
</dbReference>
<dbReference type="Pfam" id="PF00675">
    <property type="entry name" value="Peptidase_M16"/>
    <property type="match status" value="1"/>
</dbReference>
<feature type="domain" description="Peptidase M16 N-terminal" evidence="7">
    <location>
        <begin position="31"/>
        <end position="168"/>
    </location>
</feature>
<keyword evidence="2 8" id="KW-0645">Protease</keyword>
<dbReference type="Proteomes" id="UP001642464">
    <property type="component" value="Unassembled WGS sequence"/>
</dbReference>
<comment type="caution">
    <text evidence="8">The sequence shown here is derived from an EMBL/GenBank/DDBJ whole genome shotgun (WGS) entry which is preliminary data.</text>
</comment>
<comment type="similarity">
    <text evidence="1">Belongs to the peptidase M16 family.</text>
</comment>
<proteinExistence type="inferred from homology"/>